<comment type="caution">
    <text evidence="2">The sequence shown here is derived from an EMBL/GenBank/DDBJ whole genome shotgun (WGS) entry which is preliminary data.</text>
</comment>
<evidence type="ECO:0000313" key="3">
    <source>
        <dbReference type="Proteomes" id="UP000037460"/>
    </source>
</evidence>
<evidence type="ECO:0000256" key="1">
    <source>
        <dbReference type="SAM" id="MobiDB-lite"/>
    </source>
</evidence>
<feature type="compositionally biased region" description="Basic and acidic residues" evidence="1">
    <location>
        <begin position="11"/>
        <end position="44"/>
    </location>
</feature>
<accession>A0A0M0JKP2</accession>
<organism evidence="2 3">
    <name type="scientific">Chrysochromulina tobinii</name>
    <dbReference type="NCBI Taxonomy" id="1460289"/>
    <lineage>
        <taxon>Eukaryota</taxon>
        <taxon>Haptista</taxon>
        <taxon>Haptophyta</taxon>
        <taxon>Prymnesiophyceae</taxon>
        <taxon>Prymnesiales</taxon>
        <taxon>Chrysochromulinaceae</taxon>
        <taxon>Chrysochromulina</taxon>
    </lineage>
</organism>
<dbReference type="OrthoDB" id="10261556at2759"/>
<feature type="non-terminal residue" evidence="2">
    <location>
        <position position="1"/>
    </location>
</feature>
<feature type="compositionally biased region" description="Low complexity" evidence="1">
    <location>
        <begin position="1"/>
        <end position="10"/>
    </location>
</feature>
<feature type="region of interest" description="Disordered" evidence="1">
    <location>
        <begin position="1"/>
        <end position="56"/>
    </location>
</feature>
<sequence length="223" mass="22894">PSFGSASARAEAAESDGRKGKGKDDTSSKGKGEDDTSSKGKGEDDSSSSLSSSDGGVVRAGRALASPPEHVHLLVDSSLSVLARKLRMIGVDTAVAGEVLRSQQPGMMLSPPAGGGEALDPGDIRGARRLVGLLRVGIDPKAVEGHMRCAAIDGRLLVTVAKRAATSFPGAVYRLLATEPGAQFAELLAVLGLQEAVDAGGSRCGICNGDEWCTLRPDQVECR</sequence>
<feature type="compositionally biased region" description="Low complexity" evidence="1">
    <location>
        <begin position="47"/>
        <end position="56"/>
    </location>
</feature>
<evidence type="ECO:0000313" key="2">
    <source>
        <dbReference type="EMBL" id="KOO26902.1"/>
    </source>
</evidence>
<reference evidence="3" key="1">
    <citation type="journal article" date="2015" name="PLoS Genet.">
        <title>Genome Sequence and Transcriptome Analyses of Chrysochromulina tobin: Metabolic Tools for Enhanced Algal Fitness in the Prominent Order Prymnesiales (Haptophyceae).</title>
        <authorList>
            <person name="Hovde B.T."/>
            <person name="Deodato C.R."/>
            <person name="Hunsperger H.M."/>
            <person name="Ryken S.A."/>
            <person name="Yost W."/>
            <person name="Jha R.K."/>
            <person name="Patterson J."/>
            <person name="Monnat R.J. Jr."/>
            <person name="Barlow S.B."/>
            <person name="Starkenburg S.R."/>
            <person name="Cattolico R.A."/>
        </authorList>
    </citation>
    <scope>NUCLEOTIDE SEQUENCE</scope>
    <source>
        <strain evidence="3">CCMP291</strain>
    </source>
</reference>
<dbReference type="AlphaFoldDB" id="A0A0M0JKP2"/>
<name>A0A0M0JKP2_9EUKA</name>
<gene>
    <name evidence="2" type="ORF">Ctob_004421</name>
</gene>
<keyword evidence="3" id="KW-1185">Reference proteome</keyword>
<proteinExistence type="predicted"/>
<dbReference type="EMBL" id="JWZX01002786">
    <property type="protein sequence ID" value="KOO26902.1"/>
    <property type="molecule type" value="Genomic_DNA"/>
</dbReference>
<dbReference type="Proteomes" id="UP000037460">
    <property type="component" value="Unassembled WGS sequence"/>
</dbReference>
<protein>
    <submittedName>
        <fullName evidence="2">Uncharacterized protein</fullName>
    </submittedName>
</protein>